<dbReference type="PANTHER" id="PTHR18952">
    <property type="entry name" value="CARBONIC ANHYDRASE"/>
    <property type="match status" value="1"/>
</dbReference>
<evidence type="ECO:0000256" key="6">
    <source>
        <dbReference type="ARBA" id="ARBA00048348"/>
    </source>
</evidence>
<dbReference type="InterPro" id="IPR023561">
    <property type="entry name" value="Carbonic_anhydrase_a-class"/>
</dbReference>
<proteinExistence type="inferred from homology"/>
<dbReference type="Proteomes" id="UP000182060">
    <property type="component" value="Chromosome"/>
</dbReference>
<evidence type="ECO:0000256" key="7">
    <source>
        <dbReference type="SAM" id="SignalP"/>
    </source>
</evidence>
<dbReference type="GO" id="GO:0008270">
    <property type="term" value="F:zinc ion binding"/>
    <property type="evidence" value="ECO:0007669"/>
    <property type="project" value="InterPro"/>
</dbReference>
<evidence type="ECO:0000256" key="5">
    <source>
        <dbReference type="ARBA" id="ARBA00023239"/>
    </source>
</evidence>
<comment type="similarity">
    <text evidence="1">Belongs to the alpha-carbonic anhydrase family.</text>
</comment>
<sequence length="245" mass="26240">MKQKLLALALLSCAASFSFANDAAPHWTYGEVKEWGTLAPAYAECKLGKTQSPIDIQTKSVQKASLTPIKTAYKAAAAEVVNNGHTIQVNLTDAGTATVPSGEYQLLQFHFHTPSEEKINGKNFPLVAHLVHKNADGKLAVIAVLFKEGKENPSLTSIFATMTAKEGKAALPGSFDTTSLLPATLGYYAFTGSLTTPPCSEGVAWQVLNTPVEISKAQIAAFHKIYKNNARPVQPLNGRVVQESN</sequence>
<evidence type="ECO:0000256" key="1">
    <source>
        <dbReference type="ARBA" id="ARBA00010718"/>
    </source>
</evidence>
<accession>A0AAC9IPQ9</accession>
<feature type="signal peptide" evidence="7">
    <location>
        <begin position="1"/>
        <end position="20"/>
    </location>
</feature>
<feature type="domain" description="Alpha-carbonic anhydrase" evidence="8">
    <location>
        <begin position="25"/>
        <end position="245"/>
    </location>
</feature>
<reference evidence="9" key="1">
    <citation type="journal article" date="2017" name="Appl. Environ. Microbiol.">
        <title>Microdiversification of a pelagic Polynucleobacter species is mainly driven by acquisition of genomic islands from a partially interspecific gene pool.</title>
        <authorList>
            <person name="Hoetzinger M."/>
            <person name="Hahn M.W."/>
            <person name="Jezberova J."/>
            <person name="Schmidt J."/>
            <person name="Koll U."/>
        </authorList>
    </citation>
    <scope>NUCLEOTIDE SEQUENCE</scope>
    <source>
        <strain evidence="9">MWH-RechtKol4</strain>
    </source>
</reference>
<evidence type="ECO:0000313" key="10">
    <source>
        <dbReference type="Proteomes" id="UP000182060"/>
    </source>
</evidence>
<dbReference type="CDD" id="cd03124">
    <property type="entry name" value="alpha_CA_prokaryotic_like"/>
    <property type="match status" value="1"/>
</dbReference>
<evidence type="ECO:0000256" key="2">
    <source>
        <dbReference type="ARBA" id="ARBA00012925"/>
    </source>
</evidence>
<gene>
    <name evidence="9" type="ORF">AOC25_02210</name>
</gene>
<dbReference type="InterPro" id="IPR036398">
    <property type="entry name" value="CA_dom_sf"/>
</dbReference>
<dbReference type="RefSeq" id="WP_071538748.1">
    <property type="nucleotide sequence ID" value="NZ_CP015016.1"/>
</dbReference>
<dbReference type="Pfam" id="PF00194">
    <property type="entry name" value="Carb_anhydrase"/>
    <property type="match status" value="1"/>
</dbReference>
<keyword evidence="3" id="KW-0479">Metal-binding</keyword>
<comment type="catalytic activity">
    <reaction evidence="6">
        <text>hydrogencarbonate + H(+) = CO2 + H2O</text>
        <dbReference type="Rhea" id="RHEA:10748"/>
        <dbReference type="ChEBI" id="CHEBI:15377"/>
        <dbReference type="ChEBI" id="CHEBI:15378"/>
        <dbReference type="ChEBI" id="CHEBI:16526"/>
        <dbReference type="ChEBI" id="CHEBI:17544"/>
        <dbReference type="EC" id="4.2.1.1"/>
    </reaction>
</comment>
<dbReference type="EC" id="4.2.1.1" evidence="2"/>
<dbReference type="InterPro" id="IPR001148">
    <property type="entry name" value="CA_dom"/>
</dbReference>
<evidence type="ECO:0000259" key="8">
    <source>
        <dbReference type="PROSITE" id="PS51144"/>
    </source>
</evidence>
<dbReference type="SUPFAM" id="SSF51069">
    <property type="entry name" value="Carbonic anhydrase"/>
    <property type="match status" value="1"/>
</dbReference>
<dbReference type="EMBL" id="CP015017">
    <property type="protein sequence ID" value="APC00519.1"/>
    <property type="molecule type" value="Genomic_DNA"/>
</dbReference>
<keyword evidence="7" id="KW-0732">Signal</keyword>
<evidence type="ECO:0000256" key="3">
    <source>
        <dbReference type="ARBA" id="ARBA00022723"/>
    </source>
</evidence>
<protein>
    <recommendedName>
        <fullName evidence="2">carbonic anhydrase</fullName>
        <ecNumber evidence="2">4.2.1.1</ecNumber>
    </recommendedName>
</protein>
<dbReference type="AlphaFoldDB" id="A0AAC9IPQ9"/>
<evidence type="ECO:0000313" key="9">
    <source>
        <dbReference type="EMBL" id="APC00519.1"/>
    </source>
</evidence>
<keyword evidence="5" id="KW-0456">Lyase</keyword>
<dbReference type="Gene3D" id="3.10.200.10">
    <property type="entry name" value="Alpha carbonic anhydrase"/>
    <property type="match status" value="1"/>
</dbReference>
<dbReference type="PANTHER" id="PTHR18952:SF265">
    <property type="entry name" value="CARBONIC ANHYDRASE"/>
    <property type="match status" value="1"/>
</dbReference>
<organism evidence="9 10">
    <name type="scientific">Polynucleobacter asymbioticus</name>
    <dbReference type="NCBI Taxonomy" id="576611"/>
    <lineage>
        <taxon>Bacteria</taxon>
        <taxon>Pseudomonadati</taxon>
        <taxon>Pseudomonadota</taxon>
        <taxon>Betaproteobacteria</taxon>
        <taxon>Burkholderiales</taxon>
        <taxon>Burkholderiaceae</taxon>
        <taxon>Polynucleobacter</taxon>
    </lineage>
</organism>
<feature type="chain" id="PRO_5041990887" description="carbonic anhydrase" evidence="7">
    <location>
        <begin position="21"/>
        <end position="245"/>
    </location>
</feature>
<dbReference type="SMART" id="SM01057">
    <property type="entry name" value="Carb_anhydrase"/>
    <property type="match status" value="1"/>
</dbReference>
<dbReference type="InterPro" id="IPR041891">
    <property type="entry name" value="Alpha_CA_prokaryot-like"/>
</dbReference>
<dbReference type="GO" id="GO:0004089">
    <property type="term" value="F:carbonate dehydratase activity"/>
    <property type="evidence" value="ECO:0007669"/>
    <property type="project" value="UniProtKB-EC"/>
</dbReference>
<keyword evidence="4" id="KW-0862">Zinc</keyword>
<dbReference type="PROSITE" id="PS51144">
    <property type="entry name" value="ALPHA_CA_2"/>
    <property type="match status" value="1"/>
</dbReference>
<evidence type="ECO:0000256" key="4">
    <source>
        <dbReference type="ARBA" id="ARBA00022833"/>
    </source>
</evidence>
<name>A0AAC9IPQ9_9BURK</name>